<keyword evidence="1" id="KW-1133">Transmembrane helix</keyword>
<evidence type="ECO:0000313" key="2">
    <source>
        <dbReference type="EMBL" id="OQO04614.1"/>
    </source>
</evidence>
<proteinExistence type="predicted"/>
<evidence type="ECO:0000256" key="1">
    <source>
        <dbReference type="SAM" id="Phobius"/>
    </source>
</evidence>
<name>A0A1V8SZW1_9PEZI</name>
<feature type="transmembrane region" description="Helical" evidence="1">
    <location>
        <begin position="153"/>
        <end position="175"/>
    </location>
</feature>
<accession>A0A1V8SZW1</accession>
<dbReference type="Proteomes" id="UP000192596">
    <property type="component" value="Unassembled WGS sequence"/>
</dbReference>
<keyword evidence="3" id="KW-1185">Reference proteome</keyword>
<dbReference type="EMBL" id="NAJO01000021">
    <property type="protein sequence ID" value="OQO04614.1"/>
    <property type="molecule type" value="Genomic_DNA"/>
</dbReference>
<protein>
    <submittedName>
        <fullName evidence="2">Uncharacterized protein</fullName>
    </submittedName>
</protein>
<keyword evidence="1" id="KW-0812">Transmembrane</keyword>
<evidence type="ECO:0000313" key="3">
    <source>
        <dbReference type="Proteomes" id="UP000192596"/>
    </source>
</evidence>
<dbReference type="InParanoid" id="A0A1V8SZW1"/>
<sequence length="190" mass="21210">MSGMTLVDEKNADTVDLRAPPALYKKRKGSRPCGSCAGCLILQQEAENLDPLATLASPTGDEIHPVNIPCHAQLAAWREPCWTQATEKHASTAWPGEDRIGTYRPSGTSIVRDGPGYPRTSEWRPDYVQPVVEDPEPRRVRFSLRDRIRRDPLLHFAVLIIVVIGSILIIAGVVYEETEGTIKRLDDYQH</sequence>
<organism evidence="2 3">
    <name type="scientific">Cryoendolithus antarcticus</name>
    <dbReference type="NCBI Taxonomy" id="1507870"/>
    <lineage>
        <taxon>Eukaryota</taxon>
        <taxon>Fungi</taxon>
        <taxon>Dikarya</taxon>
        <taxon>Ascomycota</taxon>
        <taxon>Pezizomycotina</taxon>
        <taxon>Dothideomycetes</taxon>
        <taxon>Dothideomycetidae</taxon>
        <taxon>Cladosporiales</taxon>
        <taxon>Cladosporiaceae</taxon>
        <taxon>Cryoendolithus</taxon>
    </lineage>
</organism>
<keyword evidence="1" id="KW-0472">Membrane</keyword>
<comment type="caution">
    <text evidence="2">The sequence shown here is derived from an EMBL/GenBank/DDBJ whole genome shotgun (WGS) entry which is preliminary data.</text>
</comment>
<gene>
    <name evidence="2" type="ORF">B0A48_09536</name>
</gene>
<reference evidence="3" key="1">
    <citation type="submission" date="2017-03" db="EMBL/GenBank/DDBJ databases">
        <title>Genomes of endolithic fungi from Antarctica.</title>
        <authorList>
            <person name="Coleine C."/>
            <person name="Masonjones S."/>
            <person name="Stajich J.E."/>
        </authorList>
    </citation>
    <scope>NUCLEOTIDE SEQUENCE [LARGE SCALE GENOMIC DNA]</scope>
    <source>
        <strain evidence="3">CCFEE 5527</strain>
    </source>
</reference>
<dbReference type="AlphaFoldDB" id="A0A1V8SZW1"/>